<dbReference type="HOGENOM" id="CLU_2383141_0_0_11"/>
<evidence type="ECO:0000313" key="1">
    <source>
        <dbReference type="EMBL" id="ACV79817.1"/>
    </source>
</evidence>
<reference evidence="1 2" key="2">
    <citation type="journal article" date="2010" name="Stand. Genomic Sci.">
        <title>Complete genome sequence of Nakamurella multipartita type strain (Y-104).</title>
        <authorList>
            <person name="Tice H."/>
            <person name="Mayilraj S."/>
            <person name="Sims D."/>
            <person name="Lapidus A."/>
            <person name="Nolan M."/>
            <person name="Lucas S."/>
            <person name="Glavina Del Rio T."/>
            <person name="Copeland A."/>
            <person name="Cheng J.F."/>
            <person name="Meincke L."/>
            <person name="Bruce D."/>
            <person name="Goodwin L."/>
            <person name="Pitluck S."/>
            <person name="Ivanova N."/>
            <person name="Mavromatis K."/>
            <person name="Ovchinnikova G."/>
            <person name="Pati A."/>
            <person name="Chen A."/>
            <person name="Palaniappan K."/>
            <person name="Land M."/>
            <person name="Hauser L."/>
            <person name="Chang Y.J."/>
            <person name="Jeffries C.D."/>
            <person name="Detter J.C."/>
            <person name="Brettin T."/>
            <person name="Rohde M."/>
            <person name="Goker M."/>
            <person name="Bristow J."/>
            <person name="Eisen J.A."/>
            <person name="Markowitz V."/>
            <person name="Hugenholtz P."/>
            <person name="Kyrpides N.C."/>
            <person name="Klenk H.P."/>
            <person name="Chen F."/>
        </authorList>
    </citation>
    <scope>NUCLEOTIDE SEQUENCE [LARGE SCALE GENOMIC DNA]</scope>
    <source>
        <strain evidence="2">ATCC 700099 / DSM 44233 / CIP 104796 / JCM 9543 / NBRC 105858 / Y-104</strain>
    </source>
</reference>
<evidence type="ECO:0000313" key="2">
    <source>
        <dbReference type="Proteomes" id="UP000002218"/>
    </source>
</evidence>
<dbReference type="RefSeq" id="WP_015748674.1">
    <property type="nucleotide sequence ID" value="NC_013235.1"/>
</dbReference>
<dbReference type="STRING" id="479431.Namu_3492"/>
<keyword evidence="2" id="KW-1185">Reference proteome</keyword>
<gene>
    <name evidence="1" type="ordered locus">Namu_3492</name>
</gene>
<proteinExistence type="predicted"/>
<dbReference type="EMBL" id="CP001737">
    <property type="protein sequence ID" value="ACV79817.1"/>
    <property type="molecule type" value="Genomic_DNA"/>
</dbReference>
<reference evidence="2" key="1">
    <citation type="submission" date="2009-09" db="EMBL/GenBank/DDBJ databases">
        <title>The complete genome of Nakamurella multipartita DSM 44233.</title>
        <authorList>
            <consortium name="US DOE Joint Genome Institute (JGI-PGF)"/>
            <person name="Lucas S."/>
            <person name="Copeland A."/>
            <person name="Lapidus A."/>
            <person name="Glavina del Rio T."/>
            <person name="Dalin E."/>
            <person name="Tice H."/>
            <person name="Bruce D."/>
            <person name="Goodwin L."/>
            <person name="Pitluck S."/>
            <person name="Kyrpides N."/>
            <person name="Mavromatis K."/>
            <person name="Ivanova N."/>
            <person name="Ovchinnikova G."/>
            <person name="Sims D."/>
            <person name="Meincke L."/>
            <person name="Brettin T."/>
            <person name="Detter J.C."/>
            <person name="Han C."/>
            <person name="Larimer F."/>
            <person name="Land M."/>
            <person name="Hauser L."/>
            <person name="Markowitz V."/>
            <person name="Cheng J.-F."/>
            <person name="Hugenholtz P."/>
            <person name="Woyke T."/>
            <person name="Wu D."/>
            <person name="Klenk H.-P."/>
            <person name="Eisen J.A."/>
        </authorList>
    </citation>
    <scope>NUCLEOTIDE SEQUENCE [LARGE SCALE GENOMIC DNA]</scope>
    <source>
        <strain evidence="2">ATCC 700099 / DSM 44233 / CIP 104796 / JCM 9543 / NBRC 105858 / Y-104</strain>
    </source>
</reference>
<accession>C8XER6</accession>
<name>C8XER6_NAKMY</name>
<dbReference type="Proteomes" id="UP000002218">
    <property type="component" value="Chromosome"/>
</dbReference>
<dbReference type="AlphaFoldDB" id="C8XER6"/>
<organism evidence="1 2">
    <name type="scientific">Nakamurella multipartita (strain ATCC 700099 / DSM 44233 / CIP 104796 / JCM 9543 / NBRC 105858 / Y-104)</name>
    <name type="common">Microsphaera multipartita</name>
    <dbReference type="NCBI Taxonomy" id="479431"/>
    <lineage>
        <taxon>Bacteria</taxon>
        <taxon>Bacillati</taxon>
        <taxon>Actinomycetota</taxon>
        <taxon>Actinomycetes</taxon>
        <taxon>Nakamurellales</taxon>
        <taxon>Nakamurellaceae</taxon>
        <taxon>Nakamurella</taxon>
    </lineage>
</organism>
<dbReference type="InParanoid" id="C8XER6"/>
<protein>
    <submittedName>
        <fullName evidence="1">Uncharacterized protein</fullName>
    </submittedName>
</protein>
<sequence length="94" mass="10027">MSKQSARNAGIAMGRSLAVLAVNESDPETFTRRIQAALRLVPKDQQVLALDAALVELATKLGQAVGSIDLFAPGFRVEFRDGMNDGLIDSLGLK</sequence>
<dbReference type="KEGG" id="nml:Namu_3492"/>